<dbReference type="Gene3D" id="1.20.1260.10">
    <property type="match status" value="1"/>
</dbReference>
<feature type="domain" description="DUF4142" evidence="2">
    <location>
        <begin position="34"/>
        <end position="168"/>
    </location>
</feature>
<dbReference type="PANTHER" id="PTHR38593">
    <property type="entry name" value="BLR2558 PROTEIN"/>
    <property type="match status" value="1"/>
</dbReference>
<gene>
    <name evidence="3" type="ORF">OG549_37680</name>
</gene>
<feature type="signal peptide" evidence="1">
    <location>
        <begin position="1"/>
        <end position="24"/>
    </location>
</feature>
<sequence length="183" mass="18736">MRFTHPCATAAAAVVLTLTGTATAFGAASPAASSDATFLQTIHQANLAEIAAGKDAGKHANSSCVKRVADVIVRDHTALDAKGGALAKTKGISMAKEPSAAQKKQLEGLKPKNGTAAYDTAWLKDQSSGHQQALALIDKELSSGKDSQIQAAAKAARPIVAAHLKMVEGGVCHTPMQSGSPQR</sequence>
<dbReference type="AlphaFoldDB" id="A0AAU2VF31"/>
<dbReference type="EMBL" id="CP108318">
    <property type="protein sequence ID" value="WTW65910.1"/>
    <property type="molecule type" value="Genomic_DNA"/>
</dbReference>
<keyword evidence="1" id="KW-0732">Signal</keyword>
<evidence type="ECO:0000313" key="3">
    <source>
        <dbReference type="EMBL" id="WTW65910.1"/>
    </source>
</evidence>
<name>A0AAU2VF31_9ACTN</name>
<evidence type="ECO:0000259" key="2">
    <source>
        <dbReference type="Pfam" id="PF13628"/>
    </source>
</evidence>
<reference evidence="3" key="1">
    <citation type="submission" date="2022-10" db="EMBL/GenBank/DDBJ databases">
        <title>The complete genomes of actinobacterial strains from the NBC collection.</title>
        <authorList>
            <person name="Joergensen T.S."/>
            <person name="Alvarez Arevalo M."/>
            <person name="Sterndorff E.B."/>
            <person name="Faurdal D."/>
            <person name="Vuksanovic O."/>
            <person name="Mourched A.-S."/>
            <person name="Charusanti P."/>
            <person name="Shaw S."/>
            <person name="Blin K."/>
            <person name="Weber T."/>
        </authorList>
    </citation>
    <scope>NUCLEOTIDE SEQUENCE</scope>
    <source>
        <strain evidence="3">NBC_00003</strain>
    </source>
</reference>
<accession>A0AAU2VF31</accession>
<protein>
    <submittedName>
        <fullName evidence="3">DUF4142 domain-containing protein</fullName>
    </submittedName>
</protein>
<organism evidence="3">
    <name type="scientific">Streptomyces sp. NBC_00003</name>
    <dbReference type="NCBI Taxonomy" id="2903608"/>
    <lineage>
        <taxon>Bacteria</taxon>
        <taxon>Bacillati</taxon>
        <taxon>Actinomycetota</taxon>
        <taxon>Actinomycetes</taxon>
        <taxon>Kitasatosporales</taxon>
        <taxon>Streptomycetaceae</taxon>
        <taxon>Streptomyces</taxon>
    </lineage>
</organism>
<evidence type="ECO:0000256" key="1">
    <source>
        <dbReference type="SAM" id="SignalP"/>
    </source>
</evidence>
<dbReference type="Pfam" id="PF13628">
    <property type="entry name" value="DUF4142"/>
    <property type="match status" value="1"/>
</dbReference>
<dbReference type="PANTHER" id="PTHR38593:SF1">
    <property type="entry name" value="BLR2558 PROTEIN"/>
    <property type="match status" value="1"/>
</dbReference>
<dbReference type="InterPro" id="IPR012347">
    <property type="entry name" value="Ferritin-like"/>
</dbReference>
<feature type="chain" id="PRO_5043614831" evidence="1">
    <location>
        <begin position="25"/>
        <end position="183"/>
    </location>
</feature>
<proteinExistence type="predicted"/>
<dbReference type="InterPro" id="IPR025419">
    <property type="entry name" value="DUF4142"/>
</dbReference>